<proteinExistence type="predicted"/>
<dbReference type="PANTHER" id="PTHR28651:SF1">
    <property type="entry name" value="TRANSMEMBRANE PROTEIN 232"/>
    <property type="match status" value="1"/>
</dbReference>
<gene>
    <name evidence="2" type="ORF">AALO_G00167680</name>
</gene>
<evidence type="ECO:0008006" key="4">
    <source>
        <dbReference type="Google" id="ProtNLM"/>
    </source>
</evidence>
<protein>
    <recommendedName>
        <fullName evidence="4">Transmembrane protein 232</fullName>
    </recommendedName>
</protein>
<accession>A0AAV6GCS9</accession>
<dbReference type="InterPro" id="IPR031747">
    <property type="entry name" value="TMEM232"/>
</dbReference>
<dbReference type="Proteomes" id="UP000823561">
    <property type="component" value="Chromosome 12"/>
</dbReference>
<name>A0AAV6GCS9_9TELE</name>
<evidence type="ECO:0000313" key="2">
    <source>
        <dbReference type="EMBL" id="KAG5272635.1"/>
    </source>
</evidence>
<reference evidence="2" key="1">
    <citation type="submission" date="2020-10" db="EMBL/GenBank/DDBJ databases">
        <title>Chromosome-scale genome assembly of the Allis shad, Alosa alosa.</title>
        <authorList>
            <person name="Margot Z."/>
            <person name="Christophe K."/>
            <person name="Cabau C."/>
            <person name="Louis A."/>
            <person name="Berthelot C."/>
            <person name="Parey E."/>
            <person name="Roest Crollius H."/>
            <person name="Montfort J."/>
            <person name="Robinson-Rechavi M."/>
            <person name="Bucao C."/>
            <person name="Bouchez O."/>
            <person name="Gislard M."/>
            <person name="Lluch J."/>
            <person name="Milhes M."/>
            <person name="Lampietro C."/>
            <person name="Lopez Roques C."/>
            <person name="Donnadieu C."/>
            <person name="Braasch I."/>
            <person name="Desvignes T."/>
            <person name="Postlethwait J."/>
            <person name="Bobe J."/>
            <person name="Guiguen Y."/>
        </authorList>
    </citation>
    <scope>NUCLEOTIDE SEQUENCE</scope>
    <source>
        <strain evidence="2">M-15738</strain>
        <tissue evidence="2">Blood</tissue>
    </source>
</reference>
<dbReference type="EMBL" id="JADWDJ010000012">
    <property type="protein sequence ID" value="KAG5272635.1"/>
    <property type="molecule type" value="Genomic_DNA"/>
</dbReference>
<comment type="caution">
    <text evidence="2">The sequence shown here is derived from an EMBL/GenBank/DDBJ whole genome shotgun (WGS) entry which is preliminary data.</text>
</comment>
<keyword evidence="3" id="KW-1185">Reference proteome</keyword>
<dbReference type="AlphaFoldDB" id="A0AAV6GCS9"/>
<dbReference type="Pfam" id="PF15877">
    <property type="entry name" value="TMEM232"/>
    <property type="match status" value="1"/>
</dbReference>
<feature type="region of interest" description="Disordered" evidence="1">
    <location>
        <begin position="512"/>
        <end position="560"/>
    </location>
</feature>
<feature type="compositionally biased region" description="Basic and acidic residues" evidence="1">
    <location>
        <begin position="525"/>
        <end position="536"/>
    </location>
</feature>
<feature type="compositionally biased region" description="Polar residues" evidence="1">
    <location>
        <begin position="550"/>
        <end position="560"/>
    </location>
</feature>
<evidence type="ECO:0000313" key="3">
    <source>
        <dbReference type="Proteomes" id="UP000823561"/>
    </source>
</evidence>
<dbReference type="PANTHER" id="PTHR28651">
    <property type="entry name" value="TRANSMEMBRANE PROTEIN 232"/>
    <property type="match status" value="1"/>
</dbReference>
<sequence length="644" mass="72792">MPIRKIQVVHSLALISQTHQEELQERLIRRSEVSGEVTDNKSFHATKNPFEVTEEFIVHFNHAQSGEEQERYIELANQLLSGIKLRAGLKSMGEGNHVELPLAWKELLLLSLCNGQIQNAALDALLVSLDQAPLQTDQITVLFYLGESVLYSVWSDASSKPNLYTCEMKLLKLGYLVFLRLFLFHMSEDLIGYERSRAHLHSFLNALSHCEACYHQFPDISFAVHFMLSVGQIICGSETSGQDSDQVSATVVQEYEVSHVLWDCLLCWYSEQHSIPQLPNVVEHLILHRDQMLQDNWVDSSLGLLVLGEAAKTSLQCLQALMGLHVWRRQEGGEERAEEGGIPPRGAWPWQLEHVYCSALADICLQSKSAEIQKVALAGQASQPGNRDAGGLLSLLNLSEQEGNWRLRYSAVQAVARVCRDAEGGLRNAAWLALQEQLSHEQDQRVHTAMTLSEAWVVAVKTPTQPDGAWSPPSSPAVLPCEHLISSRLAHFLSHLYLPATPHEPSIHSQLYSAPEKRIHPRSKSRGDRALSERSRVKTPVPVIPKVESGRQTPRSSQKQARVDFVSRTDTDLMKVIEDQWQKELQIKIAEEEEIEKEEMAKHQKEVLEKFEGIMRRRKEILRKNTKPYELVSFQTTSCAEIQD</sequence>
<evidence type="ECO:0000256" key="1">
    <source>
        <dbReference type="SAM" id="MobiDB-lite"/>
    </source>
</evidence>
<organism evidence="2 3">
    <name type="scientific">Alosa alosa</name>
    <name type="common">allis shad</name>
    <dbReference type="NCBI Taxonomy" id="278164"/>
    <lineage>
        <taxon>Eukaryota</taxon>
        <taxon>Metazoa</taxon>
        <taxon>Chordata</taxon>
        <taxon>Craniata</taxon>
        <taxon>Vertebrata</taxon>
        <taxon>Euteleostomi</taxon>
        <taxon>Actinopterygii</taxon>
        <taxon>Neopterygii</taxon>
        <taxon>Teleostei</taxon>
        <taxon>Clupei</taxon>
        <taxon>Clupeiformes</taxon>
        <taxon>Clupeoidei</taxon>
        <taxon>Clupeidae</taxon>
        <taxon>Alosa</taxon>
    </lineage>
</organism>